<feature type="domain" description="Methyltransferase type 11" evidence="1">
    <location>
        <begin position="267"/>
        <end position="362"/>
    </location>
</feature>
<sequence length="435" mass="48597">MNNMIQAVEERWDVNAQKYDNRHQVNTTPEDKKHWMEALAENIGPDKNIKLMDVGAGTGFITLMAAELGYQCHAVDISSGMLEVARNHANNKGLRIDFIKSNVENIPCEDASMDVIVNRHVMWTLLNPGEACKEWFRVLKNGGKLLCIVTIGSMGDSCNHYSQDIEDQLPLKGADENKLINTLIEAGFSNVEAIKLDKIRNMNEDKAWYIIKGIKGVTTQALLERIENRWNVNAGNYNENHGKNEDIEQWTTEIKTLLGDDLTKKVLDVGTGTGFASMIEASIGYQTTGLDLSVGMLDYAKQDAKARNLSIDFVKSSVETIPFTDESFDIITNKSLMWTLTEPLKAVTEWKRLLVIGGKLFCIVHIKEGPVHSSHYEQDIENSLPLKGAPVSAFMELIKTAGFSNVEGIPLMNLPPMHGEDATESNCWYVFKGEK</sequence>
<reference evidence="2" key="1">
    <citation type="submission" date="2019-10" db="EMBL/GenBank/DDBJ databases">
        <authorList>
            <person name="Ross D.E."/>
            <person name="Gulliver D."/>
        </authorList>
    </citation>
    <scope>NUCLEOTIDE SEQUENCE</scope>
    <source>
        <strain evidence="2">DER-2019</strain>
    </source>
</reference>
<dbReference type="CDD" id="cd02440">
    <property type="entry name" value="AdoMet_MTases"/>
    <property type="match status" value="2"/>
</dbReference>
<reference evidence="2" key="2">
    <citation type="submission" date="2020-10" db="EMBL/GenBank/DDBJ databases">
        <title>Comparative genomics of the Acetobacterium genus.</title>
        <authorList>
            <person name="Marshall C."/>
            <person name="May H."/>
            <person name="Norman S."/>
        </authorList>
    </citation>
    <scope>NUCLEOTIDE SEQUENCE</scope>
    <source>
        <strain evidence="2">DER-2019</strain>
    </source>
</reference>
<dbReference type="Gene3D" id="3.40.50.150">
    <property type="entry name" value="Vaccinia Virus protein VP39"/>
    <property type="match status" value="2"/>
</dbReference>
<dbReference type="RefSeq" id="WP_148568332.1">
    <property type="nucleotide sequence ID" value="NZ_RXYA01000016.1"/>
</dbReference>
<dbReference type="SUPFAM" id="SSF53335">
    <property type="entry name" value="S-adenosyl-L-methionine-dependent methyltransferases"/>
    <property type="match status" value="2"/>
</dbReference>
<dbReference type="Pfam" id="PF08241">
    <property type="entry name" value="Methyltransf_11"/>
    <property type="match status" value="2"/>
</dbReference>
<evidence type="ECO:0000259" key="1">
    <source>
        <dbReference type="Pfam" id="PF08241"/>
    </source>
</evidence>
<proteinExistence type="predicted"/>
<evidence type="ECO:0000313" key="2">
    <source>
        <dbReference type="EMBL" id="MBC3889077.1"/>
    </source>
</evidence>
<name>A0A923HXR1_9FIRM</name>
<evidence type="ECO:0000313" key="3">
    <source>
        <dbReference type="Proteomes" id="UP000616595"/>
    </source>
</evidence>
<dbReference type="GO" id="GO:0032259">
    <property type="term" value="P:methylation"/>
    <property type="evidence" value="ECO:0007669"/>
    <property type="project" value="UniProtKB-KW"/>
</dbReference>
<keyword evidence="2" id="KW-0489">Methyltransferase</keyword>
<dbReference type="InterPro" id="IPR029063">
    <property type="entry name" value="SAM-dependent_MTases_sf"/>
</dbReference>
<dbReference type="InterPro" id="IPR013216">
    <property type="entry name" value="Methyltransf_11"/>
</dbReference>
<feature type="domain" description="Methyltransferase type 11" evidence="1">
    <location>
        <begin position="53"/>
        <end position="147"/>
    </location>
</feature>
<organism evidence="2 3">
    <name type="scientific">Acetobacterium paludosum</name>
    <dbReference type="NCBI Taxonomy" id="52693"/>
    <lineage>
        <taxon>Bacteria</taxon>
        <taxon>Bacillati</taxon>
        <taxon>Bacillota</taxon>
        <taxon>Clostridia</taxon>
        <taxon>Eubacteriales</taxon>
        <taxon>Eubacteriaceae</taxon>
        <taxon>Acetobacterium</taxon>
    </lineage>
</organism>
<keyword evidence="2" id="KW-0808">Transferase</keyword>
<dbReference type="OrthoDB" id="9784101at2"/>
<dbReference type="AlphaFoldDB" id="A0A923HXR1"/>
<protein>
    <submittedName>
        <fullName evidence="2">Methyltransferase domain-containing protein</fullName>
    </submittedName>
</protein>
<dbReference type="Proteomes" id="UP000616595">
    <property type="component" value="Unassembled WGS sequence"/>
</dbReference>
<dbReference type="PANTHER" id="PTHR43591">
    <property type="entry name" value="METHYLTRANSFERASE"/>
    <property type="match status" value="1"/>
</dbReference>
<gene>
    <name evidence="2" type="ORF">GH810_12200</name>
</gene>
<dbReference type="EMBL" id="WJBD01000014">
    <property type="protein sequence ID" value="MBC3889077.1"/>
    <property type="molecule type" value="Genomic_DNA"/>
</dbReference>
<accession>A0A923HXR1</accession>
<dbReference type="GO" id="GO:0008757">
    <property type="term" value="F:S-adenosylmethionine-dependent methyltransferase activity"/>
    <property type="evidence" value="ECO:0007669"/>
    <property type="project" value="InterPro"/>
</dbReference>
<dbReference type="PANTHER" id="PTHR43591:SF24">
    <property type="entry name" value="2-METHOXY-6-POLYPRENYL-1,4-BENZOQUINOL METHYLASE, MITOCHONDRIAL"/>
    <property type="match status" value="1"/>
</dbReference>
<comment type="caution">
    <text evidence="2">The sequence shown here is derived from an EMBL/GenBank/DDBJ whole genome shotgun (WGS) entry which is preliminary data.</text>
</comment>
<keyword evidence="3" id="KW-1185">Reference proteome</keyword>